<dbReference type="PANTHER" id="PTHR46577">
    <property type="entry name" value="HTH-TYPE TRANSCRIPTIONAL REGULATORY PROTEIN GABR"/>
    <property type="match status" value="1"/>
</dbReference>
<evidence type="ECO:0000256" key="3">
    <source>
        <dbReference type="ARBA" id="ARBA00022898"/>
    </source>
</evidence>
<dbReference type="InterPro" id="IPR015422">
    <property type="entry name" value="PyrdxlP-dep_Trfase_small"/>
</dbReference>
<evidence type="ECO:0000313" key="8">
    <source>
        <dbReference type="EMBL" id="QEA43782.1"/>
    </source>
</evidence>
<dbReference type="Gene3D" id="3.40.640.10">
    <property type="entry name" value="Type I PLP-dependent aspartate aminotransferase-like (Major domain)"/>
    <property type="match status" value="1"/>
</dbReference>
<dbReference type="PANTHER" id="PTHR46577:SF2">
    <property type="entry name" value="TRANSCRIPTIONAL REGULATORY PROTEIN"/>
    <property type="match status" value="1"/>
</dbReference>
<evidence type="ECO:0000313" key="9">
    <source>
        <dbReference type="Proteomes" id="UP000321298"/>
    </source>
</evidence>
<keyword evidence="9" id="KW-1185">Reference proteome</keyword>
<accession>A0AAP9EBM2</accession>
<dbReference type="Gene3D" id="3.90.1150.10">
    <property type="entry name" value="Aspartate Aminotransferase, domain 1"/>
    <property type="match status" value="1"/>
</dbReference>
<dbReference type="InterPro" id="IPR015424">
    <property type="entry name" value="PyrdxlP-dep_Trfase"/>
</dbReference>
<dbReference type="GO" id="GO:0030170">
    <property type="term" value="F:pyridoxal phosphate binding"/>
    <property type="evidence" value="ECO:0007669"/>
    <property type="project" value="InterPro"/>
</dbReference>
<dbReference type="GO" id="GO:0003677">
    <property type="term" value="F:DNA binding"/>
    <property type="evidence" value="ECO:0007669"/>
    <property type="project" value="UniProtKB-KW"/>
</dbReference>
<organism evidence="8 9">
    <name type="scientific">Leuconostoc lactis</name>
    <dbReference type="NCBI Taxonomy" id="1246"/>
    <lineage>
        <taxon>Bacteria</taxon>
        <taxon>Bacillati</taxon>
        <taxon>Bacillota</taxon>
        <taxon>Bacilli</taxon>
        <taxon>Lactobacillales</taxon>
        <taxon>Lactobacillaceae</taxon>
        <taxon>Leuconostoc</taxon>
    </lineage>
</organism>
<dbReference type="SUPFAM" id="SSF46785">
    <property type="entry name" value="Winged helix' DNA-binding domain"/>
    <property type="match status" value="1"/>
</dbReference>
<evidence type="ECO:0000256" key="6">
    <source>
        <dbReference type="ARBA" id="ARBA00023163"/>
    </source>
</evidence>
<name>A0AAP9EBM2_LEULA</name>
<dbReference type="PRINTS" id="PR00035">
    <property type="entry name" value="HTHGNTR"/>
</dbReference>
<dbReference type="GO" id="GO:0003700">
    <property type="term" value="F:DNA-binding transcription factor activity"/>
    <property type="evidence" value="ECO:0007669"/>
    <property type="project" value="InterPro"/>
</dbReference>
<dbReference type="EMBL" id="CP042387">
    <property type="protein sequence ID" value="QEA43782.1"/>
    <property type="molecule type" value="Genomic_DNA"/>
</dbReference>
<dbReference type="PROSITE" id="PS50949">
    <property type="entry name" value="HTH_GNTR"/>
    <property type="match status" value="1"/>
</dbReference>
<sequence>MRWQLPSHDKKAVYLQLINVILQGIEQSALLPGEQLPPERQLAHDLGVNRSTVQHALNELVSQGILLRQQGSGTWVNSGKWGVLSAHVNWRNYFTTDRLSDPESFMVQLKQLRQQPEVLNLADSQTENAPLRQLALPSIAMATLLQQNTANAMSGSPALKAQIRRHLHPYLNQPLPDEQLLITAGAQQAFFLIAQGLLSYGDAIAIESPSYLYQLALFQVAGIRVFGVPRTKNGGLSLDDLQHLYYQHHLKFVFVNPTNQNPTTQTMPLAERHTLIARCRQLNLPIVEDDPFGFTLALSQQSIPTLKQLDPNNVIYIGSLSEFSGADTRIGWLIAPPAIVTRLSEIRQEMESGISIFSQYLATQLLSQPNLADLVAQQQHQLAHARQRLLRLLAPFVAQGQLAYQIPTLGNTLWLHILTKSTMTRADYQVFLDQQLLVLPDFLFGRHSNHVRLSYSQLPADDTLLKQRLQAVMAQLID</sequence>
<reference evidence="8 9" key="1">
    <citation type="submission" date="2019-06" db="EMBL/GenBank/DDBJ databases">
        <title>Genome analyses of bacteria isolated from kimchi.</title>
        <authorList>
            <person name="Lee S."/>
            <person name="Ahn S."/>
            <person name="Roh S."/>
        </authorList>
    </citation>
    <scope>NUCLEOTIDE SEQUENCE [LARGE SCALE GENOMIC DNA]</scope>
    <source>
        <strain evidence="8 9">CBA3625</strain>
    </source>
</reference>
<keyword evidence="2 8" id="KW-0808">Transferase</keyword>
<dbReference type="Gene3D" id="1.10.10.10">
    <property type="entry name" value="Winged helix-like DNA-binding domain superfamily/Winged helix DNA-binding domain"/>
    <property type="match status" value="1"/>
</dbReference>
<dbReference type="InterPro" id="IPR000524">
    <property type="entry name" value="Tscrpt_reg_HTH_GntR"/>
</dbReference>
<dbReference type="Pfam" id="PF00392">
    <property type="entry name" value="GntR"/>
    <property type="match status" value="1"/>
</dbReference>
<comment type="similarity">
    <text evidence="1">In the C-terminal section; belongs to the class-I pyridoxal-phosphate-dependent aminotransferase family.</text>
</comment>
<evidence type="ECO:0000256" key="2">
    <source>
        <dbReference type="ARBA" id="ARBA00022576"/>
    </source>
</evidence>
<dbReference type="SMART" id="SM00345">
    <property type="entry name" value="HTH_GNTR"/>
    <property type="match status" value="1"/>
</dbReference>
<dbReference type="InterPro" id="IPR036390">
    <property type="entry name" value="WH_DNA-bd_sf"/>
</dbReference>
<evidence type="ECO:0000256" key="1">
    <source>
        <dbReference type="ARBA" id="ARBA00005384"/>
    </source>
</evidence>
<dbReference type="RefSeq" id="WP_147000889.1">
    <property type="nucleotide sequence ID" value="NZ_CP042387.1"/>
</dbReference>
<keyword evidence="3" id="KW-0663">Pyridoxal phosphate</keyword>
<evidence type="ECO:0000256" key="5">
    <source>
        <dbReference type="ARBA" id="ARBA00023125"/>
    </source>
</evidence>
<gene>
    <name evidence="8" type="ORF">FGL83_03325</name>
</gene>
<keyword evidence="6" id="KW-0804">Transcription</keyword>
<dbReference type="SUPFAM" id="SSF53383">
    <property type="entry name" value="PLP-dependent transferases"/>
    <property type="match status" value="1"/>
</dbReference>
<dbReference type="CDD" id="cd00609">
    <property type="entry name" value="AAT_like"/>
    <property type="match status" value="1"/>
</dbReference>
<dbReference type="InterPro" id="IPR015421">
    <property type="entry name" value="PyrdxlP-dep_Trfase_major"/>
</dbReference>
<keyword evidence="5" id="KW-0238">DNA-binding</keyword>
<dbReference type="Proteomes" id="UP000321298">
    <property type="component" value="Chromosome"/>
</dbReference>
<dbReference type="GeneID" id="66531211"/>
<evidence type="ECO:0000256" key="4">
    <source>
        <dbReference type="ARBA" id="ARBA00023015"/>
    </source>
</evidence>
<dbReference type="GO" id="GO:0008483">
    <property type="term" value="F:transaminase activity"/>
    <property type="evidence" value="ECO:0007669"/>
    <property type="project" value="UniProtKB-KW"/>
</dbReference>
<feature type="domain" description="HTH gntR-type" evidence="7">
    <location>
        <begin position="11"/>
        <end position="79"/>
    </location>
</feature>
<dbReference type="AlphaFoldDB" id="A0AAP9EBM2"/>
<keyword evidence="4" id="KW-0805">Transcription regulation</keyword>
<dbReference type="InterPro" id="IPR004839">
    <property type="entry name" value="Aminotransferase_I/II_large"/>
</dbReference>
<protein>
    <submittedName>
        <fullName evidence="8">PLP-dependent aminotransferase family protein</fullName>
    </submittedName>
</protein>
<dbReference type="Pfam" id="PF00155">
    <property type="entry name" value="Aminotran_1_2"/>
    <property type="match status" value="1"/>
</dbReference>
<dbReference type="InterPro" id="IPR036388">
    <property type="entry name" value="WH-like_DNA-bd_sf"/>
</dbReference>
<proteinExistence type="inferred from homology"/>
<evidence type="ECO:0000259" key="7">
    <source>
        <dbReference type="PROSITE" id="PS50949"/>
    </source>
</evidence>
<dbReference type="CDD" id="cd07377">
    <property type="entry name" value="WHTH_GntR"/>
    <property type="match status" value="1"/>
</dbReference>
<keyword evidence="2 8" id="KW-0032">Aminotransferase</keyword>
<dbReference type="InterPro" id="IPR051446">
    <property type="entry name" value="HTH_trans_reg/aminotransferase"/>
</dbReference>